<proteinExistence type="predicted"/>
<gene>
    <name evidence="1" type="ORF">LLE72_006725</name>
</gene>
<evidence type="ECO:0000313" key="1">
    <source>
        <dbReference type="EMBL" id="MEC3887454.1"/>
    </source>
</evidence>
<evidence type="ECO:0000313" key="2">
    <source>
        <dbReference type="Proteomes" id="UP001297361"/>
    </source>
</evidence>
<dbReference type="EMBL" id="JAJFNJ020000003">
    <property type="protein sequence ID" value="MEC3887454.1"/>
    <property type="molecule type" value="Genomic_DNA"/>
</dbReference>
<reference evidence="1" key="1">
    <citation type="submission" date="2021-10" db="EMBL/GenBank/DDBJ databases">
        <authorList>
            <person name="Hussein R."/>
            <person name="Harrison J."/>
            <person name="Studholme D.J."/>
            <person name="Vicente J."/>
            <person name="Grant M."/>
        </authorList>
    </citation>
    <scope>NUCLEOTIDE SEQUENCE</scope>
    <source>
        <strain evidence="1">NCPPB 2970</strain>
    </source>
</reference>
<comment type="caution">
    <text evidence="1">The sequence shown here is derived from an EMBL/GenBank/DDBJ whole genome shotgun (WGS) entry which is preliminary data.</text>
</comment>
<reference evidence="1" key="2">
    <citation type="submission" date="2024-01" db="EMBL/GenBank/DDBJ databases">
        <title>Long-read genome sequencing of X. campestris pv. papavericola.</title>
        <authorList>
            <person name="Hussain R.M.F."/>
            <person name="Greer S."/>
            <person name="Harrison J."/>
            <person name="Grant M."/>
            <person name="Vicente J."/>
            <person name="Studholme D.J."/>
        </authorList>
    </citation>
    <scope>NUCLEOTIDE SEQUENCE</scope>
    <source>
        <strain evidence="1">NCPPB 2970</strain>
    </source>
</reference>
<dbReference type="RefSeq" id="WP_228427103.1">
    <property type="nucleotide sequence ID" value="NZ_JAJFNJ020000003.1"/>
</dbReference>
<organism evidence="1 2">
    <name type="scientific">Xanthomonas campestris pv. papavericola</name>
    <dbReference type="NCBI Taxonomy" id="487881"/>
    <lineage>
        <taxon>Bacteria</taxon>
        <taxon>Pseudomonadati</taxon>
        <taxon>Pseudomonadota</taxon>
        <taxon>Gammaproteobacteria</taxon>
        <taxon>Lysobacterales</taxon>
        <taxon>Lysobacteraceae</taxon>
        <taxon>Xanthomonas</taxon>
    </lineage>
</organism>
<accession>A0AAJ2X2A7</accession>
<dbReference type="AlphaFoldDB" id="A0AAJ2X2A7"/>
<name>A0AAJ2X2A7_XANCA</name>
<protein>
    <submittedName>
        <fullName evidence="1">Uncharacterized protein</fullName>
    </submittedName>
</protein>
<dbReference type="Proteomes" id="UP001297361">
    <property type="component" value="Unassembled WGS sequence"/>
</dbReference>
<sequence>MRETWDITPNRSLGPLKFGMTQAQVAQFESVMGPVEETTEETLPDGSVATNQFRHRDAPLCSFQRGRLTYLSIGQSDTIDIRFQDVSVFDDDPKLVYSTFGRAAGAVFWHHNSVIMPSLGLELAGFVIEYSPKGKPPVFVSKTTAFTWPQLVLVQPGQAYFRKEDLIEISNLAE</sequence>